<dbReference type="GO" id="GO:0004497">
    <property type="term" value="F:monooxygenase activity"/>
    <property type="evidence" value="ECO:0007669"/>
    <property type="project" value="InterPro"/>
</dbReference>
<evidence type="ECO:0000256" key="5">
    <source>
        <dbReference type="PIRSR" id="PIRSR602401-1"/>
    </source>
</evidence>
<protein>
    <submittedName>
        <fullName evidence="7">Uncharacterized protein</fullName>
    </submittedName>
</protein>
<organism evidence="7 8">
    <name type="scientific">Coleophoma crateriformis</name>
    <dbReference type="NCBI Taxonomy" id="565419"/>
    <lineage>
        <taxon>Eukaryota</taxon>
        <taxon>Fungi</taxon>
        <taxon>Dikarya</taxon>
        <taxon>Ascomycota</taxon>
        <taxon>Pezizomycotina</taxon>
        <taxon>Leotiomycetes</taxon>
        <taxon>Helotiales</taxon>
        <taxon>Dermateaceae</taxon>
        <taxon>Coleophoma</taxon>
    </lineage>
</organism>
<dbReference type="AlphaFoldDB" id="A0A3D8Q7I8"/>
<keyword evidence="3 5" id="KW-0479">Metal-binding</keyword>
<dbReference type="EMBL" id="PDLN01000023">
    <property type="protein sequence ID" value="RDW57394.1"/>
    <property type="molecule type" value="Genomic_DNA"/>
</dbReference>
<evidence type="ECO:0000313" key="7">
    <source>
        <dbReference type="EMBL" id="RDW57394.1"/>
    </source>
</evidence>
<evidence type="ECO:0000313" key="8">
    <source>
        <dbReference type="Proteomes" id="UP000256328"/>
    </source>
</evidence>
<dbReference type="InterPro" id="IPR036396">
    <property type="entry name" value="Cyt_P450_sf"/>
</dbReference>
<name>A0A3D8Q7I8_9HELO</name>
<reference evidence="7 8" key="1">
    <citation type="journal article" date="2018" name="IMA Fungus">
        <title>IMA Genome-F 9: Draft genome sequence of Annulohypoxylon stygium, Aspergillus mulundensis, Berkeleyomyces basicola (syn. Thielaviopsis basicola), Ceratocystis smalleyi, two Cercospora beticola strains, Coleophoma cylindrospora, Fusarium fracticaudum, Phialophora cf. hyalina, and Morchella septimelata.</title>
        <authorList>
            <person name="Wingfield B.D."/>
            <person name="Bills G.F."/>
            <person name="Dong Y."/>
            <person name="Huang W."/>
            <person name="Nel W.J."/>
            <person name="Swalarsk-Parry B.S."/>
            <person name="Vaghefi N."/>
            <person name="Wilken P.M."/>
            <person name="An Z."/>
            <person name="de Beer Z.W."/>
            <person name="De Vos L."/>
            <person name="Chen L."/>
            <person name="Duong T.A."/>
            <person name="Gao Y."/>
            <person name="Hammerbacher A."/>
            <person name="Kikkert J.R."/>
            <person name="Li Y."/>
            <person name="Li H."/>
            <person name="Li K."/>
            <person name="Li Q."/>
            <person name="Liu X."/>
            <person name="Ma X."/>
            <person name="Naidoo K."/>
            <person name="Pethybridge S.J."/>
            <person name="Sun J."/>
            <person name="Steenkamp E.T."/>
            <person name="van der Nest M.A."/>
            <person name="van Wyk S."/>
            <person name="Wingfield M.J."/>
            <person name="Xiong C."/>
            <person name="Yue Q."/>
            <person name="Zhang X."/>
        </authorList>
    </citation>
    <scope>NUCLEOTIDE SEQUENCE [LARGE SCALE GENOMIC DNA]</scope>
    <source>
        <strain evidence="7 8">BP5796</strain>
    </source>
</reference>
<dbReference type="FunFam" id="1.10.630.10:FF:000188">
    <property type="entry name" value="Cytochrome P450, putative (Eurofung)"/>
    <property type="match status" value="1"/>
</dbReference>
<dbReference type="InterPro" id="IPR050121">
    <property type="entry name" value="Cytochrome_P450_monoxygenase"/>
</dbReference>
<dbReference type="PANTHER" id="PTHR24305:SF232">
    <property type="entry name" value="P450, PUTATIVE (EUROFUNG)-RELATED"/>
    <property type="match status" value="1"/>
</dbReference>
<evidence type="ECO:0000256" key="1">
    <source>
        <dbReference type="ARBA" id="ARBA00001971"/>
    </source>
</evidence>
<dbReference type="InterPro" id="IPR001128">
    <property type="entry name" value="Cyt_P450"/>
</dbReference>
<proteinExistence type="inferred from homology"/>
<evidence type="ECO:0000256" key="2">
    <source>
        <dbReference type="ARBA" id="ARBA00010617"/>
    </source>
</evidence>
<dbReference type="GO" id="GO:0020037">
    <property type="term" value="F:heme binding"/>
    <property type="evidence" value="ECO:0007669"/>
    <property type="project" value="InterPro"/>
</dbReference>
<dbReference type="GO" id="GO:0005506">
    <property type="term" value="F:iron ion binding"/>
    <property type="evidence" value="ECO:0007669"/>
    <property type="project" value="InterPro"/>
</dbReference>
<feature type="transmembrane region" description="Helical" evidence="6">
    <location>
        <begin position="12"/>
        <end position="30"/>
    </location>
</feature>
<dbReference type="GO" id="GO:0016705">
    <property type="term" value="F:oxidoreductase activity, acting on paired donors, with incorporation or reduction of molecular oxygen"/>
    <property type="evidence" value="ECO:0007669"/>
    <property type="project" value="InterPro"/>
</dbReference>
<evidence type="ECO:0000256" key="3">
    <source>
        <dbReference type="ARBA" id="ARBA00022723"/>
    </source>
</evidence>
<comment type="caution">
    <text evidence="7">The sequence shown here is derived from an EMBL/GenBank/DDBJ whole genome shotgun (WGS) entry which is preliminary data.</text>
</comment>
<dbReference type="Proteomes" id="UP000256328">
    <property type="component" value="Unassembled WGS sequence"/>
</dbReference>
<dbReference type="Gene3D" id="1.10.630.10">
    <property type="entry name" value="Cytochrome P450"/>
    <property type="match status" value="1"/>
</dbReference>
<comment type="similarity">
    <text evidence="2">Belongs to the cytochrome P450 family.</text>
</comment>
<dbReference type="OrthoDB" id="3934656at2759"/>
<keyword evidence="4 5" id="KW-0408">Iron</keyword>
<keyword evidence="6" id="KW-0472">Membrane</keyword>
<dbReference type="PRINTS" id="PR00385">
    <property type="entry name" value="P450"/>
</dbReference>
<comment type="cofactor">
    <cofactor evidence="1 5">
        <name>heme</name>
        <dbReference type="ChEBI" id="CHEBI:30413"/>
    </cofactor>
</comment>
<dbReference type="CDD" id="cd11060">
    <property type="entry name" value="CYP57A1-like"/>
    <property type="match status" value="1"/>
</dbReference>
<keyword evidence="6" id="KW-0812">Transmembrane</keyword>
<gene>
    <name evidence="7" type="ORF">BP5796_12844</name>
</gene>
<keyword evidence="8" id="KW-1185">Reference proteome</keyword>
<keyword evidence="6" id="KW-1133">Transmembrane helix</keyword>
<dbReference type="Pfam" id="PF00067">
    <property type="entry name" value="p450"/>
    <property type="match status" value="1"/>
</dbReference>
<feature type="binding site" description="axial binding residue" evidence="5">
    <location>
        <position position="442"/>
    </location>
    <ligand>
        <name>heme</name>
        <dbReference type="ChEBI" id="CHEBI:30413"/>
    </ligand>
    <ligandPart>
        <name>Fe</name>
        <dbReference type="ChEBI" id="CHEBI:18248"/>
    </ligandPart>
</feature>
<dbReference type="SUPFAM" id="SSF48264">
    <property type="entry name" value="Cytochrome P450"/>
    <property type="match status" value="1"/>
</dbReference>
<dbReference type="PRINTS" id="PR00463">
    <property type="entry name" value="EP450I"/>
</dbReference>
<evidence type="ECO:0000256" key="6">
    <source>
        <dbReference type="SAM" id="Phobius"/>
    </source>
</evidence>
<sequence length="498" mass="56350">MLHFQESLSATGILRALAATVTVFIGLVLVRRRYWSPLRDVPGPFVASGSASLWQLWHILKGHTEVAIIRQHQRHGIFVRIGHNEVSICDESAIRQVLMSHMDKGPTYAIFSMPDKRYVNQMAERSCKAHMHKAKNLAAGYSLTNVIKTEPYIDGALQLLATQLDRLSASNQPVKFEQWFNYLAFDILGEATFSQSFGFLEAGKDLGDTVANNVFLRLYISILGHFPWAHDYLLANPLIEFFNITPSMHVFDTCLAAIKSRSKSKDVRKDMLELWKEQLRKYPDRMEEKEILTNAVGNLGAGADTVSSVLQALVYYMIRDPEMLETLRGELDEANLAAVPTYEETQKLPILQACIKETYRFHTPVGFGLTRVSPAGGVTVCGRFFESGTILSVNIWAIHRITKLFGDDAARFNPRRWLSNDSSKISKMTSSMVAFGAGYNQCPGRNLAHLEVSKTAAMMIRDFEIELLDSTKEWKYENYFTVAPHDWPCTVRRRVLKV</sequence>
<keyword evidence="5" id="KW-0349">Heme</keyword>
<dbReference type="InterPro" id="IPR002401">
    <property type="entry name" value="Cyt_P450_E_grp-I"/>
</dbReference>
<accession>A0A3D8Q7I8</accession>
<evidence type="ECO:0000256" key="4">
    <source>
        <dbReference type="ARBA" id="ARBA00023004"/>
    </source>
</evidence>
<dbReference type="PANTHER" id="PTHR24305">
    <property type="entry name" value="CYTOCHROME P450"/>
    <property type="match status" value="1"/>
</dbReference>